<evidence type="ECO:0000256" key="1">
    <source>
        <dbReference type="ARBA" id="ARBA00004141"/>
    </source>
</evidence>
<name>A7NS78_ROSCS</name>
<dbReference type="AlphaFoldDB" id="A7NS78"/>
<sequence>MQRTGLFIERAGFLQRLNPLTKGTGAVLLIGMTFLLPAPLTGAILLPGVLLPLAFASLVASRFLDVLVKTLLPVLISLALVQGLFFPTADPTTIAIGPLLFRRAGLQFALDTGSRLLIVAGAPLLLFQTTHPGTLVQALIQSGMPRSIGYILLVALQLIPAISERAVGVAEAQRARGLETEGNVLRRVRGVLPLVSPLIVGALVEAEERAMAIEARAFNAPGPKTWLRDIPDPRAEQIVRIGMLAALGALIVWRVATLFS</sequence>
<dbReference type="InterPro" id="IPR051611">
    <property type="entry name" value="ECF_transporter_component"/>
</dbReference>
<keyword evidence="3 6" id="KW-0812">Transmembrane</keyword>
<dbReference type="OrthoDB" id="166227at2"/>
<evidence type="ECO:0000313" key="7">
    <source>
        <dbReference type="EMBL" id="ABU60424.1"/>
    </source>
</evidence>
<evidence type="ECO:0000256" key="3">
    <source>
        <dbReference type="ARBA" id="ARBA00022692"/>
    </source>
</evidence>
<reference evidence="7 8" key="1">
    <citation type="submission" date="2007-08" db="EMBL/GenBank/DDBJ databases">
        <title>Complete sequence of Roseiflexus castenholzii DSM 13941.</title>
        <authorList>
            <consortium name="US DOE Joint Genome Institute"/>
            <person name="Copeland A."/>
            <person name="Lucas S."/>
            <person name="Lapidus A."/>
            <person name="Barry K."/>
            <person name="Glavina del Rio T."/>
            <person name="Dalin E."/>
            <person name="Tice H."/>
            <person name="Pitluck S."/>
            <person name="Thompson L.S."/>
            <person name="Brettin T."/>
            <person name="Bruce D."/>
            <person name="Detter J.C."/>
            <person name="Han C."/>
            <person name="Tapia R."/>
            <person name="Schmutz J."/>
            <person name="Larimer F."/>
            <person name="Land M."/>
            <person name="Hauser L."/>
            <person name="Kyrpides N."/>
            <person name="Mikhailova N."/>
            <person name="Bryant D.A."/>
            <person name="Hanada S."/>
            <person name="Tsukatani Y."/>
            <person name="Richardson P."/>
        </authorList>
    </citation>
    <scope>NUCLEOTIDE SEQUENCE [LARGE SCALE GENOMIC DNA]</scope>
    <source>
        <strain evidence="8">DSM 13941 / HLO8</strain>
    </source>
</reference>
<dbReference type="HOGENOM" id="CLU_056469_2_3_0"/>
<dbReference type="InterPro" id="IPR003339">
    <property type="entry name" value="ABC/ECF_trnsptr_transmembrane"/>
</dbReference>
<feature type="transmembrane region" description="Helical" evidence="6">
    <location>
        <begin position="66"/>
        <end position="87"/>
    </location>
</feature>
<accession>A7NS78</accession>
<feature type="transmembrane region" description="Helical" evidence="6">
    <location>
        <begin position="238"/>
        <end position="256"/>
    </location>
</feature>
<feature type="transmembrane region" description="Helical" evidence="6">
    <location>
        <begin position="26"/>
        <end position="46"/>
    </location>
</feature>
<proteinExistence type="predicted"/>
<protein>
    <submittedName>
        <fullName evidence="7">Cobalt transport protein</fullName>
    </submittedName>
</protein>
<keyword evidence="8" id="KW-1185">Reference proteome</keyword>
<keyword evidence="4 6" id="KW-1133">Transmembrane helix</keyword>
<dbReference type="PANTHER" id="PTHR34857">
    <property type="entry name" value="SLL0384 PROTEIN"/>
    <property type="match status" value="1"/>
</dbReference>
<dbReference type="eggNOG" id="COG0619">
    <property type="taxonomic scope" value="Bacteria"/>
</dbReference>
<dbReference type="EMBL" id="CP000804">
    <property type="protein sequence ID" value="ABU60424.1"/>
    <property type="molecule type" value="Genomic_DNA"/>
</dbReference>
<dbReference type="KEGG" id="rca:Rcas_4408"/>
<evidence type="ECO:0000256" key="4">
    <source>
        <dbReference type="ARBA" id="ARBA00022989"/>
    </source>
</evidence>
<dbReference type="PANTHER" id="PTHR34857:SF2">
    <property type="entry name" value="SLL0384 PROTEIN"/>
    <property type="match status" value="1"/>
</dbReference>
<dbReference type="CDD" id="cd16914">
    <property type="entry name" value="EcfT"/>
    <property type="match status" value="1"/>
</dbReference>
<evidence type="ECO:0000313" key="8">
    <source>
        <dbReference type="Proteomes" id="UP000000263"/>
    </source>
</evidence>
<dbReference type="Proteomes" id="UP000000263">
    <property type="component" value="Chromosome"/>
</dbReference>
<dbReference type="STRING" id="383372.Rcas_4408"/>
<keyword evidence="2" id="KW-1003">Cell membrane</keyword>
<evidence type="ECO:0000256" key="6">
    <source>
        <dbReference type="SAM" id="Phobius"/>
    </source>
</evidence>
<dbReference type="GO" id="GO:0005886">
    <property type="term" value="C:plasma membrane"/>
    <property type="evidence" value="ECO:0007669"/>
    <property type="project" value="UniProtKB-ARBA"/>
</dbReference>
<evidence type="ECO:0000256" key="5">
    <source>
        <dbReference type="ARBA" id="ARBA00023136"/>
    </source>
</evidence>
<keyword evidence="5 6" id="KW-0472">Membrane</keyword>
<dbReference type="RefSeq" id="WP_012122845.1">
    <property type="nucleotide sequence ID" value="NC_009767.1"/>
</dbReference>
<dbReference type="Pfam" id="PF02361">
    <property type="entry name" value="CbiQ"/>
    <property type="match status" value="1"/>
</dbReference>
<comment type="subcellular location">
    <subcellularLocation>
        <location evidence="1">Membrane</location>
        <topology evidence="1">Multi-pass membrane protein</topology>
    </subcellularLocation>
</comment>
<gene>
    <name evidence="7" type="ordered locus">Rcas_4408</name>
</gene>
<evidence type="ECO:0000256" key="2">
    <source>
        <dbReference type="ARBA" id="ARBA00022475"/>
    </source>
</evidence>
<organism evidence="7 8">
    <name type="scientific">Roseiflexus castenholzii (strain DSM 13941 / HLO8)</name>
    <dbReference type="NCBI Taxonomy" id="383372"/>
    <lineage>
        <taxon>Bacteria</taxon>
        <taxon>Bacillati</taxon>
        <taxon>Chloroflexota</taxon>
        <taxon>Chloroflexia</taxon>
        <taxon>Chloroflexales</taxon>
        <taxon>Roseiflexineae</taxon>
        <taxon>Roseiflexaceae</taxon>
        <taxon>Roseiflexus</taxon>
    </lineage>
</organism>